<accession>A0ACC0HV77</accession>
<dbReference type="Proteomes" id="UP001060215">
    <property type="component" value="Chromosome 4"/>
</dbReference>
<evidence type="ECO:0000313" key="2">
    <source>
        <dbReference type="Proteomes" id="UP001060215"/>
    </source>
</evidence>
<name>A0ACC0HV77_9ERIC</name>
<proteinExistence type="predicted"/>
<gene>
    <name evidence="1" type="ORF">LOK49_LG05G03439</name>
</gene>
<organism evidence="1 2">
    <name type="scientific">Camellia lanceoleosa</name>
    <dbReference type="NCBI Taxonomy" id="1840588"/>
    <lineage>
        <taxon>Eukaryota</taxon>
        <taxon>Viridiplantae</taxon>
        <taxon>Streptophyta</taxon>
        <taxon>Embryophyta</taxon>
        <taxon>Tracheophyta</taxon>
        <taxon>Spermatophyta</taxon>
        <taxon>Magnoliopsida</taxon>
        <taxon>eudicotyledons</taxon>
        <taxon>Gunneridae</taxon>
        <taxon>Pentapetalae</taxon>
        <taxon>asterids</taxon>
        <taxon>Ericales</taxon>
        <taxon>Theaceae</taxon>
        <taxon>Camellia</taxon>
    </lineage>
</organism>
<dbReference type="EMBL" id="CM045761">
    <property type="protein sequence ID" value="KAI8016644.1"/>
    <property type="molecule type" value="Genomic_DNA"/>
</dbReference>
<keyword evidence="2" id="KW-1185">Reference proteome</keyword>
<protein>
    <submittedName>
        <fullName evidence="1">Protein MAIN-LIKE 2</fullName>
    </submittedName>
</protein>
<evidence type="ECO:0000313" key="1">
    <source>
        <dbReference type="EMBL" id="KAI8016644.1"/>
    </source>
</evidence>
<feature type="non-terminal residue" evidence="1">
    <location>
        <position position="163"/>
    </location>
</feature>
<sequence length="163" mass="18044">GDSHTIRGYGNVVIRDWYVELPDAVRHIVNEAGFGIFCRGLSQLTTCRPLLAALVERWWDTTNSFHFFVARDMTMTPYDFSMLTGIGVGGDLIPFDTDMGEWDAAQLYLLGTQPLLLLPDSASFGGGDADDPRGGRSVCAGLHHVFAWDDPFRRLGEHRASLP</sequence>
<comment type="caution">
    <text evidence="1">The sequence shown here is derived from an EMBL/GenBank/DDBJ whole genome shotgun (WGS) entry which is preliminary data.</text>
</comment>
<reference evidence="1 2" key="1">
    <citation type="journal article" date="2022" name="Plant J.">
        <title>Chromosome-level genome of Camellia lanceoleosa provides a valuable resource for understanding genome evolution and self-incompatibility.</title>
        <authorList>
            <person name="Gong W."/>
            <person name="Xiao S."/>
            <person name="Wang L."/>
            <person name="Liao Z."/>
            <person name="Chang Y."/>
            <person name="Mo W."/>
            <person name="Hu G."/>
            <person name="Li W."/>
            <person name="Zhao G."/>
            <person name="Zhu H."/>
            <person name="Hu X."/>
            <person name="Ji K."/>
            <person name="Xiang X."/>
            <person name="Song Q."/>
            <person name="Yuan D."/>
            <person name="Jin S."/>
            <person name="Zhang L."/>
        </authorList>
    </citation>
    <scope>NUCLEOTIDE SEQUENCE [LARGE SCALE GENOMIC DNA]</scope>
    <source>
        <strain evidence="1">SQ_2022a</strain>
    </source>
</reference>
<feature type="non-terminal residue" evidence="1">
    <location>
        <position position="1"/>
    </location>
</feature>